<gene>
    <name evidence="1" type="ORF">RRG08_054914</name>
</gene>
<accession>A0AAE1EEB8</accession>
<keyword evidence="2" id="KW-1185">Reference proteome</keyword>
<sequence>MEKLITDMNAIGRQYQEKVHALKQEPMPDRDGQICRDRSNLHYLTFKPAVLSVGGHFRPTTLDESAFT</sequence>
<comment type="caution">
    <text evidence="1">The sequence shown here is derived from an EMBL/GenBank/DDBJ whole genome shotgun (WGS) entry which is preliminary data.</text>
</comment>
<dbReference type="EMBL" id="JAWDGP010000003">
    <property type="protein sequence ID" value="KAK3804479.1"/>
    <property type="molecule type" value="Genomic_DNA"/>
</dbReference>
<evidence type="ECO:0000313" key="1">
    <source>
        <dbReference type="EMBL" id="KAK3804479.1"/>
    </source>
</evidence>
<evidence type="ECO:0000313" key="2">
    <source>
        <dbReference type="Proteomes" id="UP001283361"/>
    </source>
</evidence>
<name>A0AAE1EEB8_9GAST</name>
<proteinExistence type="predicted"/>
<protein>
    <submittedName>
        <fullName evidence="1">Uncharacterized protein</fullName>
    </submittedName>
</protein>
<reference evidence="1" key="1">
    <citation type="journal article" date="2023" name="G3 (Bethesda)">
        <title>A reference genome for the long-term kleptoplast-retaining sea slug Elysia crispata morphotype clarki.</title>
        <authorList>
            <person name="Eastman K.E."/>
            <person name="Pendleton A.L."/>
            <person name="Shaikh M.A."/>
            <person name="Suttiyut T."/>
            <person name="Ogas R."/>
            <person name="Tomko P."/>
            <person name="Gavelis G."/>
            <person name="Widhalm J.R."/>
            <person name="Wisecaver J.H."/>
        </authorList>
    </citation>
    <scope>NUCLEOTIDE SEQUENCE</scope>
    <source>
        <strain evidence="1">ECLA1</strain>
    </source>
</reference>
<dbReference type="Proteomes" id="UP001283361">
    <property type="component" value="Unassembled WGS sequence"/>
</dbReference>
<organism evidence="1 2">
    <name type="scientific">Elysia crispata</name>
    <name type="common">lettuce slug</name>
    <dbReference type="NCBI Taxonomy" id="231223"/>
    <lineage>
        <taxon>Eukaryota</taxon>
        <taxon>Metazoa</taxon>
        <taxon>Spiralia</taxon>
        <taxon>Lophotrochozoa</taxon>
        <taxon>Mollusca</taxon>
        <taxon>Gastropoda</taxon>
        <taxon>Heterobranchia</taxon>
        <taxon>Euthyneura</taxon>
        <taxon>Panpulmonata</taxon>
        <taxon>Sacoglossa</taxon>
        <taxon>Placobranchoidea</taxon>
        <taxon>Plakobranchidae</taxon>
        <taxon>Elysia</taxon>
    </lineage>
</organism>
<dbReference type="AlphaFoldDB" id="A0AAE1EEB8"/>